<dbReference type="Pfam" id="PF12697">
    <property type="entry name" value="Abhydrolase_6"/>
    <property type="match status" value="1"/>
</dbReference>
<dbReference type="PANTHER" id="PTHR43037">
    <property type="entry name" value="UNNAMED PRODUCT-RELATED"/>
    <property type="match status" value="1"/>
</dbReference>
<keyword evidence="1" id="KW-0732">Signal</keyword>
<sequence length="289" mass="30399">MRRTFTVLGAQEGAASRRLVLVFHGSKQSAAAHRRFTGDALAPLAQRGEAVVAYLDGYRGNWNDARSESSFPARRRGVDDVGFARAVVDRLRATCGLEGRSAVMVGFSNGGQMVLRLLHEAPDLVAAAVVVAATMPAPENLLDGVADLPAAPVPVAFVHGTRDPIAPFAGGGMRRWAQVVFRVGGRTLSAPETAAYFAARNGIRAEPVIEVVPPRAGSASGTRVVRTAYRQEGAPPVVLHEVRGGGHTIPGPRPAPRVLGRTATDVTLLELVEEALAQPRSTGAGIERA</sequence>
<dbReference type="InterPro" id="IPR050955">
    <property type="entry name" value="Plant_Biomass_Hydrol_Est"/>
</dbReference>
<evidence type="ECO:0000259" key="2">
    <source>
        <dbReference type="Pfam" id="PF12697"/>
    </source>
</evidence>
<keyword evidence="4" id="KW-1185">Reference proteome</keyword>
<dbReference type="InterPro" id="IPR029058">
    <property type="entry name" value="AB_hydrolase_fold"/>
</dbReference>
<protein>
    <recommendedName>
        <fullName evidence="2">AB hydrolase-1 domain-containing protein</fullName>
    </recommendedName>
</protein>
<dbReference type="SUPFAM" id="SSF53474">
    <property type="entry name" value="alpha/beta-Hydrolases"/>
    <property type="match status" value="1"/>
</dbReference>
<proteinExistence type="predicted"/>
<feature type="domain" description="AB hydrolase-1" evidence="2">
    <location>
        <begin position="20"/>
        <end position="254"/>
    </location>
</feature>
<dbReference type="PANTHER" id="PTHR43037:SF1">
    <property type="entry name" value="BLL1128 PROTEIN"/>
    <property type="match status" value="1"/>
</dbReference>
<evidence type="ECO:0000313" key="4">
    <source>
        <dbReference type="Proteomes" id="UP001500121"/>
    </source>
</evidence>
<dbReference type="EMBL" id="BAABLP010000010">
    <property type="protein sequence ID" value="GAA4756881.1"/>
    <property type="molecule type" value="Genomic_DNA"/>
</dbReference>
<evidence type="ECO:0000256" key="1">
    <source>
        <dbReference type="ARBA" id="ARBA00022729"/>
    </source>
</evidence>
<accession>A0ABP8ZHX5</accession>
<gene>
    <name evidence="3" type="ORF">GCM10025783_32800</name>
</gene>
<reference evidence="4" key="1">
    <citation type="journal article" date="2019" name="Int. J. Syst. Evol. Microbiol.">
        <title>The Global Catalogue of Microorganisms (GCM) 10K type strain sequencing project: providing services to taxonomists for standard genome sequencing and annotation.</title>
        <authorList>
            <consortium name="The Broad Institute Genomics Platform"/>
            <consortium name="The Broad Institute Genome Sequencing Center for Infectious Disease"/>
            <person name="Wu L."/>
            <person name="Ma J."/>
        </authorList>
    </citation>
    <scope>NUCLEOTIDE SEQUENCE [LARGE SCALE GENOMIC DNA]</scope>
    <source>
        <strain evidence="4">JCM 19015</strain>
    </source>
</reference>
<name>A0ABP8ZHX5_9MICO</name>
<evidence type="ECO:0000313" key="3">
    <source>
        <dbReference type="EMBL" id="GAA4756881.1"/>
    </source>
</evidence>
<dbReference type="Gene3D" id="3.40.50.1820">
    <property type="entry name" value="alpha/beta hydrolase"/>
    <property type="match status" value="1"/>
</dbReference>
<dbReference type="Proteomes" id="UP001500121">
    <property type="component" value="Unassembled WGS sequence"/>
</dbReference>
<dbReference type="InterPro" id="IPR000073">
    <property type="entry name" value="AB_hydrolase_1"/>
</dbReference>
<comment type="caution">
    <text evidence="3">The sequence shown here is derived from an EMBL/GenBank/DDBJ whole genome shotgun (WGS) entry which is preliminary data.</text>
</comment>
<organism evidence="3 4">
    <name type="scientific">Amnibacterium soli</name>
    <dbReference type="NCBI Taxonomy" id="1282736"/>
    <lineage>
        <taxon>Bacteria</taxon>
        <taxon>Bacillati</taxon>
        <taxon>Actinomycetota</taxon>
        <taxon>Actinomycetes</taxon>
        <taxon>Micrococcales</taxon>
        <taxon>Microbacteriaceae</taxon>
        <taxon>Amnibacterium</taxon>
    </lineage>
</organism>